<name>A0ABU1MVH2_9CAUL</name>
<dbReference type="Proteomes" id="UP001262754">
    <property type="component" value="Unassembled WGS sequence"/>
</dbReference>
<accession>A0ABU1MVH2</accession>
<gene>
    <name evidence="6" type="ORF">J2800_000929</name>
</gene>
<comment type="similarity">
    <text evidence="1 3">Belongs to the D-isomer specific 2-hydroxyacid dehydrogenase family.</text>
</comment>
<dbReference type="InterPro" id="IPR029753">
    <property type="entry name" value="D-isomer_DH_CS"/>
</dbReference>
<evidence type="ECO:0000259" key="5">
    <source>
        <dbReference type="Pfam" id="PF02826"/>
    </source>
</evidence>
<dbReference type="SUPFAM" id="SSF52283">
    <property type="entry name" value="Formate/glycerate dehydrogenase catalytic domain-like"/>
    <property type="match status" value="1"/>
</dbReference>
<dbReference type="InterPro" id="IPR050223">
    <property type="entry name" value="D-isomer_2-hydroxyacid_DH"/>
</dbReference>
<feature type="domain" description="D-isomer specific 2-hydroxyacid dehydrogenase NAD-binding" evidence="5">
    <location>
        <begin position="117"/>
        <end position="294"/>
    </location>
</feature>
<dbReference type="InterPro" id="IPR006139">
    <property type="entry name" value="D-isomer_2_OHA_DH_cat_dom"/>
</dbReference>
<dbReference type="PROSITE" id="PS00065">
    <property type="entry name" value="D_2_HYDROXYACID_DH_1"/>
    <property type="match status" value="1"/>
</dbReference>
<dbReference type="GO" id="GO:0004617">
    <property type="term" value="F:phosphoglycerate dehydrogenase activity"/>
    <property type="evidence" value="ECO:0007669"/>
    <property type="project" value="UniProtKB-EC"/>
</dbReference>
<dbReference type="RefSeq" id="WP_310029553.1">
    <property type="nucleotide sequence ID" value="NZ_JAVDRL010000003.1"/>
</dbReference>
<dbReference type="Pfam" id="PF02826">
    <property type="entry name" value="2-Hacid_dh_C"/>
    <property type="match status" value="1"/>
</dbReference>
<dbReference type="Gene3D" id="3.40.50.720">
    <property type="entry name" value="NAD(P)-binding Rossmann-like Domain"/>
    <property type="match status" value="2"/>
</dbReference>
<keyword evidence="2 3" id="KW-0560">Oxidoreductase</keyword>
<dbReference type="Pfam" id="PF00389">
    <property type="entry name" value="2-Hacid_dh"/>
    <property type="match status" value="1"/>
</dbReference>
<dbReference type="InterPro" id="IPR006140">
    <property type="entry name" value="D-isomer_DH_NAD-bd"/>
</dbReference>
<keyword evidence="7" id="KW-1185">Reference proteome</keyword>
<comment type="caution">
    <text evidence="6">The sequence shown here is derived from an EMBL/GenBank/DDBJ whole genome shotgun (WGS) entry which is preliminary data.</text>
</comment>
<feature type="domain" description="D-isomer specific 2-hydroxyacid dehydrogenase catalytic" evidence="4">
    <location>
        <begin position="8"/>
        <end position="322"/>
    </location>
</feature>
<reference evidence="6 7" key="1">
    <citation type="submission" date="2023-07" db="EMBL/GenBank/DDBJ databases">
        <title>Sorghum-associated microbial communities from plants grown in Nebraska, USA.</title>
        <authorList>
            <person name="Schachtman D."/>
        </authorList>
    </citation>
    <scope>NUCLEOTIDE SEQUENCE [LARGE SCALE GENOMIC DNA]</scope>
    <source>
        <strain evidence="6 7">DS2154</strain>
    </source>
</reference>
<evidence type="ECO:0000313" key="6">
    <source>
        <dbReference type="EMBL" id="MDR6530193.1"/>
    </source>
</evidence>
<evidence type="ECO:0000256" key="2">
    <source>
        <dbReference type="ARBA" id="ARBA00023002"/>
    </source>
</evidence>
<evidence type="ECO:0000256" key="3">
    <source>
        <dbReference type="RuleBase" id="RU003719"/>
    </source>
</evidence>
<dbReference type="SUPFAM" id="SSF51735">
    <property type="entry name" value="NAD(P)-binding Rossmann-fold domains"/>
    <property type="match status" value="1"/>
</dbReference>
<dbReference type="PANTHER" id="PTHR10996">
    <property type="entry name" value="2-HYDROXYACID DEHYDROGENASE-RELATED"/>
    <property type="match status" value="1"/>
</dbReference>
<dbReference type="PROSITE" id="PS00671">
    <property type="entry name" value="D_2_HYDROXYACID_DH_3"/>
    <property type="match status" value="1"/>
</dbReference>
<dbReference type="PANTHER" id="PTHR10996:SF283">
    <property type="entry name" value="GLYOXYLATE_HYDROXYPYRUVATE REDUCTASE B"/>
    <property type="match status" value="1"/>
</dbReference>
<protein>
    <submittedName>
        <fullName evidence="6">D-3-phosphoglycerate dehydrogenase</fullName>
        <ecNumber evidence="6">1.1.1.95</ecNumber>
    </submittedName>
</protein>
<dbReference type="CDD" id="cd12172">
    <property type="entry name" value="PGDH_like_2"/>
    <property type="match status" value="1"/>
</dbReference>
<proteinExistence type="inferred from homology"/>
<evidence type="ECO:0000259" key="4">
    <source>
        <dbReference type="Pfam" id="PF00389"/>
    </source>
</evidence>
<organism evidence="6 7">
    <name type="scientific">Caulobacter rhizosphaerae</name>
    <dbReference type="NCBI Taxonomy" id="2010972"/>
    <lineage>
        <taxon>Bacteria</taxon>
        <taxon>Pseudomonadati</taxon>
        <taxon>Pseudomonadota</taxon>
        <taxon>Alphaproteobacteria</taxon>
        <taxon>Caulobacterales</taxon>
        <taxon>Caulobacteraceae</taxon>
        <taxon>Caulobacter</taxon>
    </lineage>
</organism>
<dbReference type="EMBL" id="JAVDRL010000003">
    <property type="protein sequence ID" value="MDR6530193.1"/>
    <property type="molecule type" value="Genomic_DNA"/>
</dbReference>
<dbReference type="InterPro" id="IPR029752">
    <property type="entry name" value="D-isomer_DH_CS1"/>
</dbReference>
<sequence length="334" mass="35656">MPRPRKVVVTQRFFDERTQAYLRAHNCDVEIASLPVGKADGDLDHDTLVQMLTGAGGWIVGHARVTRPLLEALPDLQIISRRGVGYERVDLEAARDLGRVVAIAAGGNDASVADHVIGLMLAVGRRFRETQQRMLDGDWSILMGSDLCEKTVGVVGLGRIGKSVVKRLLAFDCRVLVHTARPDNAYAAATGVEYVSLADLLVRSDYVTLHAPLTPQTRFMIDEAAIATMKPGAFLINTARGGLVEDAHLLEALKTGRLGGAGLDVYVSESDPAYKPISQALLALPNVVGTPHSGASSREGLDRTNMVAARAVVAVLDGDDPAPECVVADGRPGR</sequence>
<evidence type="ECO:0000313" key="7">
    <source>
        <dbReference type="Proteomes" id="UP001262754"/>
    </source>
</evidence>
<evidence type="ECO:0000256" key="1">
    <source>
        <dbReference type="ARBA" id="ARBA00005854"/>
    </source>
</evidence>
<dbReference type="InterPro" id="IPR036291">
    <property type="entry name" value="NAD(P)-bd_dom_sf"/>
</dbReference>
<dbReference type="EC" id="1.1.1.95" evidence="6"/>